<evidence type="ECO:0000313" key="3">
    <source>
        <dbReference type="Proteomes" id="UP001595912"/>
    </source>
</evidence>
<protein>
    <submittedName>
        <fullName evidence="2">Uncharacterized protein</fullName>
    </submittedName>
</protein>
<reference evidence="3" key="1">
    <citation type="journal article" date="2019" name="Int. J. Syst. Evol. Microbiol.">
        <title>The Global Catalogue of Microorganisms (GCM) 10K type strain sequencing project: providing services to taxonomists for standard genome sequencing and annotation.</title>
        <authorList>
            <consortium name="The Broad Institute Genomics Platform"/>
            <consortium name="The Broad Institute Genome Sequencing Center for Infectious Disease"/>
            <person name="Wu L."/>
            <person name="Ma J."/>
        </authorList>
    </citation>
    <scope>NUCLEOTIDE SEQUENCE [LARGE SCALE GENOMIC DNA]</scope>
    <source>
        <strain evidence="3">CGMCC 4.7152</strain>
    </source>
</reference>
<keyword evidence="3" id="KW-1185">Reference proteome</keyword>
<comment type="caution">
    <text evidence="2">The sequence shown here is derived from an EMBL/GenBank/DDBJ whole genome shotgun (WGS) entry which is preliminary data.</text>
</comment>
<sequence>MLAQGFDDLVTWVRTGHRPAGHAIMDRRTVAADFGCRFTLTDRASFGAACPARTLPPPDPAAAGPGGRPISSTRRSWA</sequence>
<proteinExistence type="predicted"/>
<evidence type="ECO:0000256" key="1">
    <source>
        <dbReference type="SAM" id="MobiDB-lite"/>
    </source>
</evidence>
<name>A0ABV9VVV4_9ACTN</name>
<organism evidence="2 3">
    <name type="scientific">Dactylosporangium cerinum</name>
    <dbReference type="NCBI Taxonomy" id="1434730"/>
    <lineage>
        <taxon>Bacteria</taxon>
        <taxon>Bacillati</taxon>
        <taxon>Actinomycetota</taxon>
        <taxon>Actinomycetes</taxon>
        <taxon>Micromonosporales</taxon>
        <taxon>Micromonosporaceae</taxon>
        <taxon>Dactylosporangium</taxon>
    </lineage>
</organism>
<dbReference type="RefSeq" id="WP_380117093.1">
    <property type="nucleotide sequence ID" value="NZ_JBHSIU010000027.1"/>
</dbReference>
<feature type="region of interest" description="Disordered" evidence="1">
    <location>
        <begin position="51"/>
        <end position="78"/>
    </location>
</feature>
<gene>
    <name evidence="2" type="ORF">ACFPIJ_22225</name>
</gene>
<evidence type="ECO:0000313" key="2">
    <source>
        <dbReference type="EMBL" id="MFC5000540.1"/>
    </source>
</evidence>
<dbReference type="Proteomes" id="UP001595912">
    <property type="component" value="Unassembled WGS sequence"/>
</dbReference>
<accession>A0ABV9VVV4</accession>
<dbReference type="EMBL" id="JBHSIU010000027">
    <property type="protein sequence ID" value="MFC5000540.1"/>
    <property type="molecule type" value="Genomic_DNA"/>
</dbReference>